<dbReference type="Proteomes" id="UP000031599">
    <property type="component" value="Unassembled WGS sequence"/>
</dbReference>
<keyword evidence="4" id="KW-0804">Transcription</keyword>
<evidence type="ECO:0000313" key="6">
    <source>
        <dbReference type="EMBL" id="KIG12100.1"/>
    </source>
</evidence>
<dbReference type="SUPFAM" id="SSF46785">
    <property type="entry name" value="Winged helix' DNA-binding domain"/>
    <property type="match status" value="1"/>
</dbReference>
<accession>A0A0C2CQW3</accession>
<dbReference type="InterPro" id="IPR036390">
    <property type="entry name" value="WH_DNA-bd_sf"/>
</dbReference>
<sequence>MDYDLNLLVALHALLRERHVSRAAELLGLSQPSMSRALGRLREMFGDPLLVRGKSGMQPSARALELYPQVEELLAGVRQLVQPARFDPLTATGTVRMAAPDLVVYMFVPPLMRALAEQAPGLSLDVVRWQPSWREHLESGDIDLTLGIPRGDEPNVYARPLIETHWACVLRKGHPALRGKWTVERFAALDHLLVSLTGHGDGPIDAALAALGLSRKVALRVPYPVLTPLLVAETDLVLTTPAWLARKLAGSMGLAIRRPPIPIAPIRAPMLWHERSHRDPTQRWFRALLGGLAEQLDMKVSS</sequence>
<dbReference type="InterPro" id="IPR005119">
    <property type="entry name" value="LysR_subst-bd"/>
</dbReference>
<dbReference type="PANTHER" id="PTHR30118">
    <property type="entry name" value="HTH-TYPE TRANSCRIPTIONAL REGULATOR LEUO-RELATED"/>
    <property type="match status" value="1"/>
</dbReference>
<dbReference type="InterPro" id="IPR050389">
    <property type="entry name" value="LysR-type_TF"/>
</dbReference>
<dbReference type="InterPro" id="IPR036388">
    <property type="entry name" value="WH-like_DNA-bd_sf"/>
</dbReference>
<gene>
    <name evidence="6" type="ORF">DB30_02045</name>
</gene>
<dbReference type="InterPro" id="IPR000847">
    <property type="entry name" value="LysR_HTH_N"/>
</dbReference>
<organism evidence="6 7">
    <name type="scientific">Enhygromyxa salina</name>
    <dbReference type="NCBI Taxonomy" id="215803"/>
    <lineage>
        <taxon>Bacteria</taxon>
        <taxon>Pseudomonadati</taxon>
        <taxon>Myxococcota</taxon>
        <taxon>Polyangia</taxon>
        <taxon>Nannocystales</taxon>
        <taxon>Nannocystaceae</taxon>
        <taxon>Enhygromyxa</taxon>
    </lineage>
</organism>
<dbReference type="SUPFAM" id="SSF53850">
    <property type="entry name" value="Periplasmic binding protein-like II"/>
    <property type="match status" value="1"/>
</dbReference>
<dbReference type="GO" id="GO:0003677">
    <property type="term" value="F:DNA binding"/>
    <property type="evidence" value="ECO:0007669"/>
    <property type="project" value="UniProtKB-KW"/>
</dbReference>
<dbReference type="GO" id="GO:0003700">
    <property type="term" value="F:DNA-binding transcription factor activity"/>
    <property type="evidence" value="ECO:0007669"/>
    <property type="project" value="InterPro"/>
</dbReference>
<proteinExistence type="inferred from homology"/>
<dbReference type="CDD" id="cd08417">
    <property type="entry name" value="PBP2_Nitroaromatics_like"/>
    <property type="match status" value="1"/>
</dbReference>
<evidence type="ECO:0000256" key="4">
    <source>
        <dbReference type="ARBA" id="ARBA00023163"/>
    </source>
</evidence>
<dbReference type="InterPro" id="IPR037402">
    <property type="entry name" value="YidZ_PBP2"/>
</dbReference>
<reference evidence="6 7" key="1">
    <citation type="submission" date="2014-12" db="EMBL/GenBank/DDBJ databases">
        <title>Genome assembly of Enhygromyxa salina DSM 15201.</title>
        <authorList>
            <person name="Sharma G."/>
            <person name="Subramanian S."/>
        </authorList>
    </citation>
    <scope>NUCLEOTIDE SEQUENCE [LARGE SCALE GENOMIC DNA]</scope>
    <source>
        <strain evidence="6 7">DSM 15201</strain>
    </source>
</reference>
<dbReference type="EMBL" id="JMCC02000151">
    <property type="protein sequence ID" value="KIG12100.1"/>
    <property type="molecule type" value="Genomic_DNA"/>
</dbReference>
<protein>
    <submittedName>
        <fullName evidence="6">Transcriptional regulator</fullName>
    </submittedName>
</protein>
<dbReference type="Pfam" id="PF03466">
    <property type="entry name" value="LysR_substrate"/>
    <property type="match status" value="1"/>
</dbReference>
<evidence type="ECO:0000313" key="7">
    <source>
        <dbReference type="Proteomes" id="UP000031599"/>
    </source>
</evidence>
<dbReference type="PROSITE" id="PS50931">
    <property type="entry name" value="HTH_LYSR"/>
    <property type="match status" value="1"/>
</dbReference>
<evidence type="ECO:0000256" key="2">
    <source>
        <dbReference type="ARBA" id="ARBA00023015"/>
    </source>
</evidence>
<dbReference type="PANTHER" id="PTHR30118:SF15">
    <property type="entry name" value="TRANSCRIPTIONAL REGULATORY PROTEIN"/>
    <property type="match status" value="1"/>
</dbReference>
<keyword evidence="3" id="KW-0238">DNA-binding</keyword>
<feature type="domain" description="HTH lysR-type" evidence="5">
    <location>
        <begin position="1"/>
        <end position="60"/>
    </location>
</feature>
<dbReference type="Gene3D" id="1.10.10.10">
    <property type="entry name" value="Winged helix-like DNA-binding domain superfamily/Winged helix DNA-binding domain"/>
    <property type="match status" value="1"/>
</dbReference>
<comment type="caution">
    <text evidence="6">The sequence shown here is derived from an EMBL/GenBank/DDBJ whole genome shotgun (WGS) entry which is preliminary data.</text>
</comment>
<evidence type="ECO:0000256" key="1">
    <source>
        <dbReference type="ARBA" id="ARBA00009437"/>
    </source>
</evidence>
<name>A0A0C2CQW3_9BACT</name>
<evidence type="ECO:0000259" key="5">
    <source>
        <dbReference type="PROSITE" id="PS50931"/>
    </source>
</evidence>
<dbReference type="AlphaFoldDB" id="A0A0C2CQW3"/>
<evidence type="ECO:0000256" key="3">
    <source>
        <dbReference type="ARBA" id="ARBA00023125"/>
    </source>
</evidence>
<comment type="similarity">
    <text evidence="1">Belongs to the LysR transcriptional regulatory family.</text>
</comment>
<dbReference type="Gene3D" id="3.40.190.10">
    <property type="entry name" value="Periplasmic binding protein-like II"/>
    <property type="match status" value="2"/>
</dbReference>
<dbReference type="PRINTS" id="PR00039">
    <property type="entry name" value="HTHLYSR"/>
</dbReference>
<keyword evidence="2" id="KW-0805">Transcription regulation</keyword>
<dbReference type="Pfam" id="PF00126">
    <property type="entry name" value="HTH_1"/>
    <property type="match status" value="1"/>
</dbReference>